<feature type="domain" description="DUF7082" evidence="2">
    <location>
        <begin position="344"/>
        <end position="511"/>
    </location>
</feature>
<feature type="compositionally biased region" description="Pro residues" evidence="1">
    <location>
        <begin position="519"/>
        <end position="538"/>
    </location>
</feature>
<dbReference type="InterPro" id="IPR055509">
    <property type="entry name" value="DUF7082"/>
</dbReference>
<evidence type="ECO:0000256" key="1">
    <source>
        <dbReference type="SAM" id="MobiDB-lite"/>
    </source>
</evidence>
<proteinExistence type="predicted"/>
<feature type="compositionally biased region" description="Polar residues" evidence="1">
    <location>
        <begin position="190"/>
        <end position="199"/>
    </location>
</feature>
<evidence type="ECO:0000313" key="4">
    <source>
        <dbReference type="Proteomes" id="UP000094385"/>
    </source>
</evidence>
<feature type="region of interest" description="Disordered" evidence="1">
    <location>
        <begin position="518"/>
        <end position="607"/>
    </location>
</feature>
<dbReference type="OrthoDB" id="1751210at2759"/>
<name>A0A1E3Q7J5_LIPST</name>
<evidence type="ECO:0000259" key="2">
    <source>
        <dbReference type="Pfam" id="PF23305"/>
    </source>
</evidence>
<feature type="compositionally biased region" description="Low complexity" evidence="1">
    <location>
        <begin position="160"/>
        <end position="182"/>
    </location>
</feature>
<feature type="compositionally biased region" description="Polar residues" evidence="1">
    <location>
        <begin position="275"/>
        <end position="292"/>
    </location>
</feature>
<dbReference type="STRING" id="675824.A0A1E3Q7J5"/>
<protein>
    <recommendedName>
        <fullName evidence="2">DUF7082 domain-containing protein</fullName>
    </recommendedName>
</protein>
<dbReference type="Proteomes" id="UP000094385">
    <property type="component" value="Unassembled WGS sequence"/>
</dbReference>
<organism evidence="3 4">
    <name type="scientific">Lipomyces starkeyi NRRL Y-11557</name>
    <dbReference type="NCBI Taxonomy" id="675824"/>
    <lineage>
        <taxon>Eukaryota</taxon>
        <taxon>Fungi</taxon>
        <taxon>Dikarya</taxon>
        <taxon>Ascomycota</taxon>
        <taxon>Saccharomycotina</taxon>
        <taxon>Lipomycetes</taxon>
        <taxon>Lipomycetales</taxon>
        <taxon>Lipomycetaceae</taxon>
        <taxon>Lipomyces</taxon>
    </lineage>
</organism>
<dbReference type="EMBL" id="KV454293">
    <property type="protein sequence ID" value="ODQ73679.1"/>
    <property type="molecule type" value="Genomic_DNA"/>
</dbReference>
<feature type="region of interest" description="Disordered" evidence="1">
    <location>
        <begin position="263"/>
        <end position="313"/>
    </location>
</feature>
<accession>A0A1E3Q7J5</accession>
<dbReference type="AlphaFoldDB" id="A0A1E3Q7J5"/>
<dbReference type="Pfam" id="PF23305">
    <property type="entry name" value="DUF7082"/>
    <property type="match status" value="1"/>
</dbReference>
<sequence>MLCVPPAAQLPSLPVPRISSSSLSSPLALRPMNQFPTVVGCSDPRGTEGGAFTVYVASAVDLLEQPAPLILRIVFGSLRCAAAVSRSAPPHPSARQIISPHYFALTSTVPQLPDNWISQPIPVYLLVEDSAGRELGSLTVTDFTCQPPPSSQSYQPPPSSQIMSMSSSQSSAPPSQQSQQPQFRRASYEISPSSSTASYESHHPNYAYGSTDSGIFSHNHQQLLLRDPRGQRYSYSNYATLPQPQSSFQPAAQTYTSAAASSAPSAATPANNSYDTLPSIQSYHPQPQSTSYAYPRHTQTQTQTTTANDEDDASLPVPALVRTSTLPPFATAAAGSPPVPAPNRASLRIQSDLEALARNWSADEWKAQRRLVKFVYSQRGAVIRASANPTSQAEYVASMQPPQPERMSRGDGECVMSCIYWAARKEFYVTSVDCISLLEQLVSARFTVEEKNRIRRNLEGYRPLTVSKGRIESEQFFKLIMAFPNPKPRNIEKDVKVFPWKILGPALKKIVGKYSASYGPPPTKSLQPPPPPPPPPPQEYTIVPPTQPRATIMSTASSVGSGSGALPQRAGLPQVSPLPDQNQQAQQTPQPGSRLGVWEVPEFFSHS</sequence>
<dbReference type="PANTHER" id="PTHR39463:SF1">
    <property type="entry name" value="MEDUSA"/>
    <property type="match status" value="1"/>
</dbReference>
<evidence type="ECO:0000313" key="3">
    <source>
        <dbReference type="EMBL" id="ODQ73679.1"/>
    </source>
</evidence>
<keyword evidence="4" id="KW-1185">Reference proteome</keyword>
<dbReference type="GO" id="GO:0005634">
    <property type="term" value="C:nucleus"/>
    <property type="evidence" value="ECO:0007669"/>
    <property type="project" value="TreeGrafter"/>
</dbReference>
<feature type="compositionally biased region" description="Pro residues" evidence="1">
    <location>
        <begin position="146"/>
        <end position="159"/>
    </location>
</feature>
<gene>
    <name evidence="3" type="ORF">LIPSTDRAFT_267400</name>
</gene>
<feature type="region of interest" description="Disordered" evidence="1">
    <location>
        <begin position="140"/>
        <end position="205"/>
    </location>
</feature>
<feature type="compositionally biased region" description="Low complexity" evidence="1">
    <location>
        <begin position="263"/>
        <end position="274"/>
    </location>
</feature>
<feature type="compositionally biased region" description="Low complexity" evidence="1">
    <location>
        <begin position="577"/>
        <end position="591"/>
    </location>
</feature>
<reference evidence="3 4" key="1">
    <citation type="journal article" date="2016" name="Proc. Natl. Acad. Sci. U.S.A.">
        <title>Comparative genomics of biotechnologically important yeasts.</title>
        <authorList>
            <person name="Riley R."/>
            <person name="Haridas S."/>
            <person name="Wolfe K.H."/>
            <person name="Lopes M.R."/>
            <person name="Hittinger C.T."/>
            <person name="Goeker M."/>
            <person name="Salamov A.A."/>
            <person name="Wisecaver J.H."/>
            <person name="Long T.M."/>
            <person name="Calvey C.H."/>
            <person name="Aerts A.L."/>
            <person name="Barry K.W."/>
            <person name="Choi C."/>
            <person name="Clum A."/>
            <person name="Coughlan A.Y."/>
            <person name="Deshpande S."/>
            <person name="Douglass A.P."/>
            <person name="Hanson S.J."/>
            <person name="Klenk H.-P."/>
            <person name="LaButti K.M."/>
            <person name="Lapidus A."/>
            <person name="Lindquist E.A."/>
            <person name="Lipzen A.M."/>
            <person name="Meier-Kolthoff J.P."/>
            <person name="Ohm R.A."/>
            <person name="Otillar R.P."/>
            <person name="Pangilinan J.L."/>
            <person name="Peng Y."/>
            <person name="Rokas A."/>
            <person name="Rosa C.A."/>
            <person name="Scheuner C."/>
            <person name="Sibirny A.A."/>
            <person name="Slot J.C."/>
            <person name="Stielow J.B."/>
            <person name="Sun H."/>
            <person name="Kurtzman C.P."/>
            <person name="Blackwell M."/>
            <person name="Grigoriev I.V."/>
            <person name="Jeffries T.W."/>
        </authorList>
    </citation>
    <scope>NUCLEOTIDE SEQUENCE [LARGE SCALE GENOMIC DNA]</scope>
    <source>
        <strain evidence="3 4">NRRL Y-11557</strain>
    </source>
</reference>
<dbReference type="PANTHER" id="PTHR39463">
    <property type="entry name" value="MEDUSA"/>
    <property type="match status" value="1"/>
</dbReference>